<dbReference type="EMBL" id="JAGQLJ010000072">
    <property type="protein sequence ID" value="MCA9381299.1"/>
    <property type="molecule type" value="Genomic_DNA"/>
</dbReference>
<dbReference type="NCBIfam" id="TIGR02532">
    <property type="entry name" value="IV_pilin_GFxxxE"/>
    <property type="match status" value="1"/>
</dbReference>
<dbReference type="InterPro" id="IPR012902">
    <property type="entry name" value="N_methyl_site"/>
</dbReference>
<reference evidence="2" key="2">
    <citation type="journal article" date="2021" name="Microbiome">
        <title>Successional dynamics and alternative stable states in a saline activated sludge microbial community over 9 years.</title>
        <authorList>
            <person name="Wang Y."/>
            <person name="Ye J."/>
            <person name="Ju F."/>
            <person name="Liu L."/>
            <person name="Boyd J.A."/>
            <person name="Deng Y."/>
            <person name="Parks D.H."/>
            <person name="Jiang X."/>
            <person name="Yin X."/>
            <person name="Woodcroft B.J."/>
            <person name="Tyson G.W."/>
            <person name="Hugenholtz P."/>
            <person name="Polz M.F."/>
            <person name="Zhang T."/>
        </authorList>
    </citation>
    <scope>NUCLEOTIDE SEQUENCE</scope>
    <source>
        <strain evidence="2">HKST-UBA13</strain>
    </source>
</reference>
<keyword evidence="1" id="KW-0472">Membrane</keyword>
<feature type="transmembrane region" description="Helical" evidence="1">
    <location>
        <begin position="6"/>
        <end position="30"/>
    </location>
</feature>
<evidence type="ECO:0000256" key="1">
    <source>
        <dbReference type="SAM" id="Phobius"/>
    </source>
</evidence>
<dbReference type="AlphaFoldDB" id="A0A955RGU7"/>
<reference evidence="2" key="1">
    <citation type="submission" date="2020-04" db="EMBL/GenBank/DDBJ databases">
        <authorList>
            <person name="Zhang T."/>
        </authorList>
    </citation>
    <scope>NUCLEOTIDE SEQUENCE</scope>
    <source>
        <strain evidence="2">HKST-UBA13</strain>
    </source>
</reference>
<name>A0A955RGU7_9BACT</name>
<organism evidence="2 3">
    <name type="scientific">Candidatus Dojkabacteria bacterium</name>
    <dbReference type="NCBI Taxonomy" id="2099670"/>
    <lineage>
        <taxon>Bacteria</taxon>
        <taxon>Candidatus Dojkabacteria</taxon>
    </lineage>
</organism>
<comment type="caution">
    <text evidence="2">The sequence shown here is derived from an EMBL/GenBank/DDBJ whole genome shotgun (WGS) entry which is preliminary data.</text>
</comment>
<evidence type="ECO:0000313" key="2">
    <source>
        <dbReference type="EMBL" id="MCA9381299.1"/>
    </source>
</evidence>
<keyword evidence="1" id="KW-0812">Transmembrane</keyword>
<sequence>MKKEAFTLIEMLVAMSIMVIILSFGTVGVVRFRDYIELQNGYSDISTYLRTTQNKARNAIAYTTNGGVPVAPDYYGVYVANDNFSLYACNETIPNQVDCTEEESDIKATSFTSVGIELSGCPGDMIAFAKSSVEIIAINGTPNLGQVNSGTVVTNGTCDLLVSHANSSSTRTISINLTQNSIDVQ</sequence>
<dbReference type="SUPFAM" id="SSF54523">
    <property type="entry name" value="Pili subunits"/>
    <property type="match status" value="1"/>
</dbReference>
<gene>
    <name evidence="2" type="ORF">KC678_03470</name>
</gene>
<dbReference type="Pfam" id="PF07963">
    <property type="entry name" value="N_methyl"/>
    <property type="match status" value="1"/>
</dbReference>
<evidence type="ECO:0000313" key="3">
    <source>
        <dbReference type="Proteomes" id="UP000775877"/>
    </source>
</evidence>
<keyword evidence="1" id="KW-1133">Transmembrane helix</keyword>
<dbReference type="Proteomes" id="UP000775877">
    <property type="component" value="Unassembled WGS sequence"/>
</dbReference>
<accession>A0A955RGU7</accession>
<protein>
    <submittedName>
        <fullName evidence="2">Type II secretion system protein</fullName>
    </submittedName>
</protein>
<proteinExistence type="predicted"/>
<dbReference type="InterPro" id="IPR045584">
    <property type="entry name" value="Pilin-like"/>
</dbReference>